<organism evidence="2 3">
    <name type="scientific">Ajellomyces capsulatus (strain H143)</name>
    <name type="common">Darling's disease fungus</name>
    <name type="synonym">Histoplasma capsulatum</name>
    <dbReference type="NCBI Taxonomy" id="544712"/>
    <lineage>
        <taxon>Eukaryota</taxon>
        <taxon>Fungi</taxon>
        <taxon>Dikarya</taxon>
        <taxon>Ascomycota</taxon>
        <taxon>Pezizomycotina</taxon>
        <taxon>Eurotiomycetes</taxon>
        <taxon>Eurotiomycetidae</taxon>
        <taxon>Onygenales</taxon>
        <taxon>Ajellomycetaceae</taxon>
        <taxon>Histoplasma</taxon>
    </lineage>
</organism>
<evidence type="ECO:0000256" key="1">
    <source>
        <dbReference type="SAM" id="MobiDB-lite"/>
    </source>
</evidence>
<accession>C6HBF9</accession>
<gene>
    <name evidence="2" type="ORF">HCDG_03358</name>
</gene>
<dbReference type="HOGENOM" id="CLU_1686052_0_0_1"/>
<dbReference type="EMBL" id="GG692422">
    <property type="protein sequence ID" value="EER41899.1"/>
    <property type="molecule type" value="Genomic_DNA"/>
</dbReference>
<name>C6HBF9_AJECH</name>
<sequence length="156" mass="17728">MHVYIYQNTYQHVRSNPLPGGVLISLETYPPFSCRLLPDNARKIRITTRPYKPKCTRAQRSQSNPAPVNNDTTFRYDFDSTRHSQIHTATLPNRAGLFRLLPGQSALNIVREEVLKQKGNQDLEDELAPKRHGAVAPETDTGMTEKGDDRQLRETA</sequence>
<feature type="compositionally biased region" description="Polar residues" evidence="1">
    <location>
        <begin position="58"/>
        <end position="73"/>
    </location>
</feature>
<evidence type="ECO:0000313" key="3">
    <source>
        <dbReference type="Proteomes" id="UP000002624"/>
    </source>
</evidence>
<reference evidence="3" key="1">
    <citation type="submission" date="2009-05" db="EMBL/GenBank/DDBJ databases">
        <title>The genome sequence of Ajellomyces capsulatus strain H143.</title>
        <authorList>
            <person name="Champion M."/>
            <person name="Cuomo C.A."/>
            <person name="Ma L.-J."/>
            <person name="Henn M.R."/>
            <person name="Sil A."/>
            <person name="Goldman B."/>
            <person name="Young S.K."/>
            <person name="Kodira C.D."/>
            <person name="Zeng Q."/>
            <person name="Koehrsen M."/>
            <person name="Alvarado L."/>
            <person name="Berlin A.M."/>
            <person name="Borenstein D."/>
            <person name="Chen Z."/>
            <person name="Engels R."/>
            <person name="Freedman E."/>
            <person name="Gellesch M."/>
            <person name="Goldberg J."/>
            <person name="Griggs A."/>
            <person name="Gujja S."/>
            <person name="Heiman D.I."/>
            <person name="Hepburn T.A."/>
            <person name="Howarth C."/>
            <person name="Jen D."/>
            <person name="Larson L."/>
            <person name="Lewis B."/>
            <person name="Mehta T."/>
            <person name="Park D."/>
            <person name="Pearson M."/>
            <person name="Roberts A."/>
            <person name="Saif S."/>
            <person name="Shea T.D."/>
            <person name="Shenoy N."/>
            <person name="Sisk P."/>
            <person name="Stolte C."/>
            <person name="Sykes S."/>
            <person name="Walk T."/>
            <person name="White J."/>
            <person name="Yandava C."/>
            <person name="Klein B."/>
            <person name="McEwen J.G."/>
            <person name="Puccia R."/>
            <person name="Goldman G.H."/>
            <person name="Felipe M.S."/>
            <person name="Nino-Vega G."/>
            <person name="San-Blas G."/>
            <person name="Taylor J.W."/>
            <person name="Mendoza L."/>
            <person name="Galagan J.E."/>
            <person name="Nusbaum C."/>
            <person name="Birren B.W."/>
        </authorList>
    </citation>
    <scope>NUCLEOTIDE SEQUENCE [LARGE SCALE GENOMIC DNA]</scope>
    <source>
        <strain evidence="3">H143</strain>
    </source>
</reference>
<dbReference type="Proteomes" id="UP000002624">
    <property type="component" value="Unassembled WGS sequence"/>
</dbReference>
<feature type="region of interest" description="Disordered" evidence="1">
    <location>
        <begin position="120"/>
        <end position="156"/>
    </location>
</feature>
<evidence type="ECO:0000313" key="2">
    <source>
        <dbReference type="EMBL" id="EER41899.1"/>
    </source>
</evidence>
<proteinExistence type="predicted"/>
<dbReference type="AlphaFoldDB" id="C6HBF9"/>
<feature type="region of interest" description="Disordered" evidence="1">
    <location>
        <begin position="53"/>
        <end position="75"/>
    </location>
</feature>
<feature type="compositionally biased region" description="Basic and acidic residues" evidence="1">
    <location>
        <begin position="143"/>
        <end position="156"/>
    </location>
</feature>
<dbReference type="VEuPathDB" id="FungiDB:HCDG_03358"/>
<protein>
    <submittedName>
        <fullName evidence="2">Uncharacterized protein</fullName>
    </submittedName>
</protein>